<feature type="transmembrane region" description="Helical" evidence="1">
    <location>
        <begin position="273"/>
        <end position="293"/>
    </location>
</feature>
<gene>
    <name evidence="2" type="ORF">GZ78_13880</name>
</gene>
<dbReference type="eggNOG" id="COG2978">
    <property type="taxonomic scope" value="Bacteria"/>
</dbReference>
<keyword evidence="3" id="KW-1185">Reference proteome</keyword>
<dbReference type="PANTHER" id="PTHR30282">
    <property type="entry name" value="P-AMINOBENZOYL GLUTAMATE TRANSPORTER"/>
    <property type="match status" value="1"/>
</dbReference>
<dbReference type="RefSeq" id="WP_034836000.1">
    <property type="nucleotide sequence ID" value="NZ_JOKH01000002.1"/>
</dbReference>
<feature type="transmembrane region" description="Helical" evidence="1">
    <location>
        <begin position="422"/>
        <end position="440"/>
    </location>
</feature>
<dbReference type="Pfam" id="PF03806">
    <property type="entry name" value="ABG_transport"/>
    <property type="match status" value="1"/>
</dbReference>
<feature type="transmembrane region" description="Helical" evidence="1">
    <location>
        <begin position="85"/>
        <end position="112"/>
    </location>
</feature>
<evidence type="ECO:0000256" key="1">
    <source>
        <dbReference type="SAM" id="Phobius"/>
    </source>
</evidence>
<dbReference type="GO" id="GO:1902604">
    <property type="term" value="P:p-aminobenzoyl-glutamate transmembrane transport"/>
    <property type="evidence" value="ECO:0007669"/>
    <property type="project" value="InterPro"/>
</dbReference>
<protein>
    <submittedName>
        <fullName evidence="2">Aminobenzoyl-glutamate transporter</fullName>
    </submittedName>
</protein>
<feature type="transmembrane region" description="Helical" evidence="1">
    <location>
        <begin position="395"/>
        <end position="415"/>
    </location>
</feature>
<feature type="transmembrane region" description="Helical" evidence="1">
    <location>
        <begin position="456"/>
        <end position="475"/>
    </location>
</feature>
<feature type="transmembrane region" description="Helical" evidence="1">
    <location>
        <begin position="313"/>
        <end position="332"/>
    </location>
</feature>
<accession>A0A081NJC6</accession>
<organism evidence="2 3">
    <name type="scientific">Endozoicomonas numazuensis</name>
    <dbReference type="NCBI Taxonomy" id="1137799"/>
    <lineage>
        <taxon>Bacteria</taxon>
        <taxon>Pseudomonadati</taxon>
        <taxon>Pseudomonadota</taxon>
        <taxon>Gammaproteobacteria</taxon>
        <taxon>Oceanospirillales</taxon>
        <taxon>Endozoicomonadaceae</taxon>
        <taxon>Endozoicomonas</taxon>
    </lineage>
</organism>
<feature type="transmembrane region" description="Helical" evidence="1">
    <location>
        <begin position="353"/>
        <end position="370"/>
    </location>
</feature>
<keyword evidence="1" id="KW-0812">Transmembrane</keyword>
<proteinExistence type="predicted"/>
<keyword evidence="1" id="KW-0472">Membrane</keyword>
<reference evidence="2 3" key="1">
    <citation type="submission" date="2014-06" db="EMBL/GenBank/DDBJ databases">
        <title>Whole Genome Sequences of Three Symbiotic Endozoicomonas Bacteria.</title>
        <authorList>
            <person name="Neave M.J."/>
            <person name="Apprill A."/>
            <person name="Voolstra C.R."/>
        </authorList>
    </citation>
    <scope>NUCLEOTIDE SEQUENCE [LARGE SCALE GENOMIC DNA]</scope>
    <source>
        <strain evidence="2 3">DSM 25634</strain>
    </source>
</reference>
<comment type="caution">
    <text evidence="2">The sequence shown here is derived from an EMBL/GenBank/DDBJ whole genome shotgun (WGS) entry which is preliminary data.</text>
</comment>
<keyword evidence="1" id="KW-1133">Transmembrane helix</keyword>
<dbReference type="EMBL" id="JOKH01000002">
    <property type="protein sequence ID" value="KEQ18549.1"/>
    <property type="molecule type" value="Genomic_DNA"/>
</dbReference>
<name>A0A081NJC6_9GAMM</name>
<dbReference type="GO" id="GO:0015558">
    <property type="term" value="F:secondary active p-aminobenzoyl-glutamate transmembrane transporter activity"/>
    <property type="evidence" value="ECO:0007669"/>
    <property type="project" value="InterPro"/>
</dbReference>
<evidence type="ECO:0000313" key="3">
    <source>
        <dbReference type="Proteomes" id="UP000028073"/>
    </source>
</evidence>
<dbReference type="PANTHER" id="PTHR30282:SF1">
    <property type="entry name" value="ABGT FAMILY TRANSPORTER"/>
    <property type="match status" value="1"/>
</dbReference>
<feature type="transmembrane region" description="Helical" evidence="1">
    <location>
        <begin position="220"/>
        <end position="239"/>
    </location>
</feature>
<evidence type="ECO:0000313" key="2">
    <source>
        <dbReference type="EMBL" id="KEQ18549.1"/>
    </source>
</evidence>
<dbReference type="OrthoDB" id="3314392at2"/>
<dbReference type="InterPro" id="IPR004697">
    <property type="entry name" value="AbgT"/>
</dbReference>
<dbReference type="Proteomes" id="UP000028073">
    <property type="component" value="Unassembled WGS sequence"/>
</dbReference>
<feature type="transmembrane region" description="Helical" evidence="1">
    <location>
        <begin position="40"/>
        <end position="60"/>
    </location>
</feature>
<dbReference type="AlphaFoldDB" id="A0A081NJC6"/>
<sequence>MSHAGTGGRLATSSEKPPFIDRFLNAIEVAGNKLPDPAMLFVYCLLIVVALSAVFSSVSFDLVSPATGEAIQVKNLLDAKYLTDFMASSVTTFTSFAPLGMVLAALLGVGIAESSGYINIALKKMIRMTPQKLLAPAVVMIGAISSVAADAGYVLVIPIGAVIFHAAGRHPLAGLAAAFAGVSGGFSAGFLPSSLDPLLQSFTQSAAQIYDKDYLVNPLANFYFTFVSTFVVTLLGWFVTEKIVEPRLKSVELNKDLEEAEDMSSYTQAEDRAFKISSAVLLAMAGLLVLACLPETSPLRAENGSLTAHTAPLMKSIVPLILLFFLIPGVIYGRMTGTFKNHRDVMAGMSQSMTTMSSYIVMAFFCAQFLKAFGDSNLGTLLALSGAEVLQAMDLPGQMTIIGIILLTAVVNLTVGSASAKWALIGPIFVPMLMAVGISPELSQAAYRIGDSSSNIITPMMAYYPVIIVFCQRYVKNSGIGTIASLMMPYSIVFLVGWTAFLLLYWALGLPLGIAAPYTYPVM</sequence>
<feature type="transmembrane region" description="Helical" evidence="1">
    <location>
        <begin position="487"/>
        <end position="508"/>
    </location>
</feature>
<feature type="transmembrane region" description="Helical" evidence="1">
    <location>
        <begin position="133"/>
        <end position="166"/>
    </location>
</feature>